<keyword evidence="1" id="KW-0472">Membrane</keyword>
<dbReference type="OrthoDB" id="771873at2"/>
<name>A0A4U1CQY3_9SPHI</name>
<evidence type="ECO:0000313" key="2">
    <source>
        <dbReference type="EMBL" id="TKC10441.1"/>
    </source>
</evidence>
<organism evidence="2 3">
    <name type="scientific">Pedobacter polaris</name>
    <dbReference type="NCBI Taxonomy" id="2571273"/>
    <lineage>
        <taxon>Bacteria</taxon>
        <taxon>Pseudomonadati</taxon>
        <taxon>Bacteroidota</taxon>
        <taxon>Sphingobacteriia</taxon>
        <taxon>Sphingobacteriales</taxon>
        <taxon>Sphingobacteriaceae</taxon>
        <taxon>Pedobacter</taxon>
    </lineage>
</organism>
<evidence type="ECO:0000256" key="1">
    <source>
        <dbReference type="SAM" id="Phobius"/>
    </source>
</evidence>
<dbReference type="AlphaFoldDB" id="A0A4U1CQY3"/>
<gene>
    <name evidence="2" type="ORF">FA048_09655</name>
</gene>
<keyword evidence="1" id="KW-0812">Transmembrane</keyword>
<keyword evidence="1" id="KW-1133">Transmembrane helix</keyword>
<dbReference type="Proteomes" id="UP000309488">
    <property type="component" value="Unassembled WGS sequence"/>
</dbReference>
<keyword evidence="3" id="KW-1185">Reference proteome</keyword>
<dbReference type="RefSeq" id="WP_136840284.1">
    <property type="nucleotide sequence ID" value="NZ_SWBR01000002.1"/>
</dbReference>
<evidence type="ECO:0000313" key="3">
    <source>
        <dbReference type="Proteomes" id="UP000309488"/>
    </source>
</evidence>
<reference evidence="2 3" key="1">
    <citation type="submission" date="2019-04" db="EMBL/GenBank/DDBJ databases">
        <title>Pedobacter sp. RP-3-22 sp. nov., isolated from Arctic soil.</title>
        <authorList>
            <person name="Dahal R.H."/>
            <person name="Kim D.-U."/>
        </authorList>
    </citation>
    <scope>NUCLEOTIDE SEQUENCE [LARGE SCALE GENOMIC DNA]</scope>
    <source>
        <strain evidence="2 3">RP-3-22</strain>
    </source>
</reference>
<accession>A0A4U1CQY3</accession>
<comment type="caution">
    <text evidence="2">The sequence shown here is derived from an EMBL/GenBank/DDBJ whole genome shotgun (WGS) entry which is preliminary data.</text>
</comment>
<protein>
    <submittedName>
        <fullName evidence="2">Uncharacterized protein</fullName>
    </submittedName>
</protein>
<sequence length="126" mass="14185">MSLICFKTSATTYGCVSNDTGYIYPNEAYGTTYEASPVAYVGTGDFCRPSYKGNCRIRSRVDCRQCTGPVNEGSNWNQDIWYYQAGKEYSYIDCPIDTEIGFLLIGVLGMGVFFIRKNKKLVINPY</sequence>
<dbReference type="EMBL" id="SWBR01000002">
    <property type="protein sequence ID" value="TKC10441.1"/>
    <property type="molecule type" value="Genomic_DNA"/>
</dbReference>
<proteinExistence type="predicted"/>
<feature type="transmembrane region" description="Helical" evidence="1">
    <location>
        <begin position="100"/>
        <end position="116"/>
    </location>
</feature>